<sequence>MATFDLELVSPERLLLSRPVEMAVIPAVEGDMGVLPNHSPMIVALKGGVIRVTEGGRETERLFIMGGFAEITPNRVTVLADEATPVATLSRAAATQRVTEAEAALAAAANDAPEIREKAADRLMAARAMQDAAQAA</sequence>
<comment type="subunit">
    <text evidence="10 11">F-type ATPases have 2 components, CF(1) - the catalytic core - and CF(0) - the membrane proton channel. CF(1) has five subunits: alpha(3), beta(3), gamma(1), delta(1), epsilon(1). CF(0) has three main subunits: a, b and c.</text>
</comment>
<keyword evidence="9 10" id="KW-0066">ATP synthesis</keyword>
<keyword evidence="14" id="KW-1185">Reference proteome</keyword>
<feature type="domain" description="ATP synthase F1 complex delta/epsilon subunit N-terminal" evidence="12">
    <location>
        <begin position="4"/>
        <end position="83"/>
    </location>
</feature>
<keyword evidence="6 10" id="KW-0406">Ion transport</keyword>
<dbReference type="Proteomes" id="UP000580654">
    <property type="component" value="Unassembled WGS sequence"/>
</dbReference>
<dbReference type="AlphaFoldDB" id="A0A840YFC5"/>
<name>A0A840YFC5_9PROT</name>
<gene>
    <name evidence="10" type="primary">atpC</name>
    <name evidence="13" type="ORF">FHS87_001218</name>
</gene>
<dbReference type="GO" id="GO:0045259">
    <property type="term" value="C:proton-transporting ATP synthase complex"/>
    <property type="evidence" value="ECO:0007669"/>
    <property type="project" value="UniProtKB-KW"/>
</dbReference>
<evidence type="ECO:0000256" key="8">
    <source>
        <dbReference type="ARBA" id="ARBA00023196"/>
    </source>
</evidence>
<evidence type="ECO:0000256" key="3">
    <source>
        <dbReference type="ARBA" id="ARBA00005712"/>
    </source>
</evidence>
<evidence type="ECO:0000256" key="5">
    <source>
        <dbReference type="ARBA" id="ARBA00022781"/>
    </source>
</evidence>
<accession>A0A840YFC5</accession>
<dbReference type="InterPro" id="IPR001469">
    <property type="entry name" value="ATP_synth_F1_dsu/esu"/>
</dbReference>
<comment type="caution">
    <text evidence="13">The sequence shown here is derived from an EMBL/GenBank/DDBJ whole genome shotgun (WGS) entry which is preliminary data.</text>
</comment>
<keyword evidence="4 10" id="KW-0813">Transport</keyword>
<dbReference type="SUPFAM" id="SSF51344">
    <property type="entry name" value="Epsilon subunit of F1F0-ATP synthase N-terminal domain"/>
    <property type="match status" value="1"/>
</dbReference>
<dbReference type="GO" id="GO:0005524">
    <property type="term" value="F:ATP binding"/>
    <property type="evidence" value="ECO:0007669"/>
    <property type="project" value="UniProtKB-UniRule"/>
</dbReference>
<dbReference type="PANTHER" id="PTHR13822:SF10">
    <property type="entry name" value="ATP SYNTHASE EPSILON CHAIN, CHLOROPLASTIC"/>
    <property type="match status" value="1"/>
</dbReference>
<evidence type="ECO:0000256" key="1">
    <source>
        <dbReference type="ARBA" id="ARBA00003543"/>
    </source>
</evidence>
<keyword evidence="10" id="KW-1003">Cell membrane</keyword>
<dbReference type="GO" id="GO:0046933">
    <property type="term" value="F:proton-transporting ATP synthase activity, rotational mechanism"/>
    <property type="evidence" value="ECO:0007669"/>
    <property type="project" value="UniProtKB-UniRule"/>
</dbReference>
<evidence type="ECO:0000256" key="4">
    <source>
        <dbReference type="ARBA" id="ARBA00022448"/>
    </source>
</evidence>
<dbReference type="InterPro" id="IPR036771">
    <property type="entry name" value="ATPsynth_dsu/esu_N"/>
</dbReference>
<dbReference type="InterPro" id="IPR020546">
    <property type="entry name" value="ATP_synth_F1_dsu/esu_N"/>
</dbReference>
<comment type="subcellular location">
    <subcellularLocation>
        <location evidence="10">Cell membrane</location>
        <topology evidence="10">Peripheral membrane protein</topology>
    </subcellularLocation>
    <subcellularLocation>
        <location evidence="2">Endomembrane system</location>
        <topology evidence="2">Peripheral membrane protein</topology>
    </subcellularLocation>
</comment>
<keyword evidence="8 10" id="KW-0139">CF(1)</keyword>
<keyword evidence="7 10" id="KW-0472">Membrane</keyword>
<keyword evidence="5 10" id="KW-0375">Hydrogen ion transport</keyword>
<evidence type="ECO:0000256" key="2">
    <source>
        <dbReference type="ARBA" id="ARBA00004184"/>
    </source>
</evidence>
<reference evidence="13 14" key="1">
    <citation type="submission" date="2020-08" db="EMBL/GenBank/DDBJ databases">
        <title>Genomic Encyclopedia of Type Strains, Phase IV (KMG-IV): sequencing the most valuable type-strain genomes for metagenomic binning, comparative biology and taxonomic classification.</title>
        <authorList>
            <person name="Goeker M."/>
        </authorList>
    </citation>
    <scope>NUCLEOTIDE SEQUENCE [LARGE SCALE GENOMIC DNA]</scope>
    <source>
        <strain evidence="13 14">DSM 25622</strain>
    </source>
</reference>
<evidence type="ECO:0000256" key="9">
    <source>
        <dbReference type="ARBA" id="ARBA00023310"/>
    </source>
</evidence>
<comment type="function">
    <text evidence="1 10">Produces ATP from ADP in the presence of a proton gradient across the membrane.</text>
</comment>
<evidence type="ECO:0000256" key="7">
    <source>
        <dbReference type="ARBA" id="ARBA00023136"/>
    </source>
</evidence>
<evidence type="ECO:0000256" key="11">
    <source>
        <dbReference type="RuleBase" id="RU003656"/>
    </source>
</evidence>
<dbReference type="Pfam" id="PF02823">
    <property type="entry name" value="ATP-synt_DE_N"/>
    <property type="match status" value="1"/>
</dbReference>
<organism evidence="13 14">
    <name type="scientific">Muricoccus pecuniae</name>
    <dbReference type="NCBI Taxonomy" id="693023"/>
    <lineage>
        <taxon>Bacteria</taxon>
        <taxon>Pseudomonadati</taxon>
        <taxon>Pseudomonadota</taxon>
        <taxon>Alphaproteobacteria</taxon>
        <taxon>Acetobacterales</taxon>
        <taxon>Roseomonadaceae</taxon>
        <taxon>Muricoccus</taxon>
    </lineage>
</organism>
<evidence type="ECO:0000256" key="6">
    <source>
        <dbReference type="ARBA" id="ARBA00023065"/>
    </source>
</evidence>
<evidence type="ECO:0000256" key="10">
    <source>
        <dbReference type="HAMAP-Rule" id="MF_00530"/>
    </source>
</evidence>
<dbReference type="Gene3D" id="2.60.15.10">
    <property type="entry name" value="F0F1 ATP synthase delta/epsilon subunit, N-terminal"/>
    <property type="match status" value="1"/>
</dbReference>
<dbReference type="HAMAP" id="MF_00530">
    <property type="entry name" value="ATP_synth_epsil_bac"/>
    <property type="match status" value="1"/>
</dbReference>
<evidence type="ECO:0000313" key="13">
    <source>
        <dbReference type="EMBL" id="MBB5693192.1"/>
    </source>
</evidence>
<proteinExistence type="inferred from homology"/>
<dbReference type="GO" id="GO:0012505">
    <property type="term" value="C:endomembrane system"/>
    <property type="evidence" value="ECO:0007669"/>
    <property type="project" value="UniProtKB-SubCell"/>
</dbReference>
<evidence type="ECO:0000259" key="12">
    <source>
        <dbReference type="Pfam" id="PF02823"/>
    </source>
</evidence>
<dbReference type="RefSeq" id="WP_184514931.1">
    <property type="nucleotide sequence ID" value="NZ_JACIJD010000004.1"/>
</dbReference>
<dbReference type="NCBIfam" id="TIGR01216">
    <property type="entry name" value="ATP_synt_epsi"/>
    <property type="match status" value="1"/>
</dbReference>
<dbReference type="CDD" id="cd12152">
    <property type="entry name" value="F1-ATPase_delta"/>
    <property type="match status" value="1"/>
</dbReference>
<comment type="similarity">
    <text evidence="3 10 11">Belongs to the ATPase epsilon chain family.</text>
</comment>
<dbReference type="EMBL" id="JACIJD010000004">
    <property type="protein sequence ID" value="MBB5693192.1"/>
    <property type="molecule type" value="Genomic_DNA"/>
</dbReference>
<dbReference type="GO" id="GO:0005886">
    <property type="term" value="C:plasma membrane"/>
    <property type="evidence" value="ECO:0007669"/>
    <property type="project" value="UniProtKB-SubCell"/>
</dbReference>
<evidence type="ECO:0000313" key="14">
    <source>
        <dbReference type="Proteomes" id="UP000580654"/>
    </source>
</evidence>
<protein>
    <recommendedName>
        <fullName evidence="10">ATP synthase epsilon chain</fullName>
    </recommendedName>
    <alternativeName>
        <fullName evidence="10">ATP synthase F1 sector epsilon subunit</fullName>
    </alternativeName>
    <alternativeName>
        <fullName evidence="10">F-ATPase epsilon subunit</fullName>
    </alternativeName>
</protein>
<dbReference type="PANTHER" id="PTHR13822">
    <property type="entry name" value="ATP SYNTHASE DELTA/EPSILON CHAIN"/>
    <property type="match status" value="1"/>
</dbReference>